<name>A0ABD2Y3X3_9GENT</name>
<dbReference type="Gene3D" id="1.10.8.60">
    <property type="match status" value="1"/>
</dbReference>
<keyword evidence="3" id="KW-1185">Reference proteome</keyword>
<reference evidence="2 3" key="1">
    <citation type="submission" date="2024-11" db="EMBL/GenBank/DDBJ databases">
        <title>A near-complete genome assembly of Cinchona calisaya.</title>
        <authorList>
            <person name="Lian D.C."/>
            <person name="Zhao X.W."/>
            <person name="Wei L."/>
        </authorList>
    </citation>
    <scope>NUCLEOTIDE SEQUENCE [LARGE SCALE GENOMIC DNA]</scope>
    <source>
        <tissue evidence="2">Nenye</tissue>
    </source>
</reference>
<feature type="domain" description="AAA ATPase AAA+ lid" evidence="1">
    <location>
        <begin position="47"/>
        <end position="85"/>
    </location>
</feature>
<dbReference type="AlphaFoldDB" id="A0ABD2Y3X3"/>
<gene>
    <name evidence="2" type="ORF">ACH5RR_035949</name>
</gene>
<comment type="caution">
    <text evidence="2">The sequence shown here is derived from an EMBL/GenBank/DDBJ whole genome shotgun (WGS) entry which is preliminary data.</text>
</comment>
<evidence type="ECO:0000313" key="3">
    <source>
        <dbReference type="Proteomes" id="UP001630127"/>
    </source>
</evidence>
<dbReference type="Pfam" id="PF17862">
    <property type="entry name" value="AAA_lid_3"/>
    <property type="match status" value="1"/>
</dbReference>
<dbReference type="EMBL" id="JBJUIK010000015">
    <property type="protein sequence ID" value="KAL3501500.1"/>
    <property type="molecule type" value="Genomic_DNA"/>
</dbReference>
<evidence type="ECO:0000259" key="1">
    <source>
        <dbReference type="Pfam" id="PF17862"/>
    </source>
</evidence>
<evidence type="ECO:0000313" key="2">
    <source>
        <dbReference type="EMBL" id="KAL3501500.1"/>
    </source>
</evidence>
<sequence length="118" mass="12983">MGLTTFLFIKLRSSTFALVVYIELHNNYLFSLIPQHTEKLQFEPTADLQALAASCNGYVRADLEALCREVAISAIRKSSDANHGSDKCIVAMDDRTHARSIVGSNITRGVTVEIPKVS</sequence>
<protein>
    <recommendedName>
        <fullName evidence="1">AAA ATPase AAA+ lid domain-containing protein</fullName>
    </recommendedName>
</protein>
<dbReference type="InterPro" id="IPR041569">
    <property type="entry name" value="AAA_lid_3"/>
</dbReference>
<dbReference type="Proteomes" id="UP001630127">
    <property type="component" value="Unassembled WGS sequence"/>
</dbReference>
<accession>A0ABD2Y3X3</accession>
<organism evidence="2 3">
    <name type="scientific">Cinchona calisaya</name>
    <dbReference type="NCBI Taxonomy" id="153742"/>
    <lineage>
        <taxon>Eukaryota</taxon>
        <taxon>Viridiplantae</taxon>
        <taxon>Streptophyta</taxon>
        <taxon>Embryophyta</taxon>
        <taxon>Tracheophyta</taxon>
        <taxon>Spermatophyta</taxon>
        <taxon>Magnoliopsida</taxon>
        <taxon>eudicotyledons</taxon>
        <taxon>Gunneridae</taxon>
        <taxon>Pentapetalae</taxon>
        <taxon>asterids</taxon>
        <taxon>lamiids</taxon>
        <taxon>Gentianales</taxon>
        <taxon>Rubiaceae</taxon>
        <taxon>Cinchonoideae</taxon>
        <taxon>Cinchoneae</taxon>
        <taxon>Cinchona</taxon>
    </lineage>
</organism>
<proteinExistence type="predicted"/>